<sequence>MPVDAVFTGRDAGERRHGISFSGLLNAIDGVGSQEGRALVMTTNHLERLDPALIRPGRADVHVELGLVGANTARALFERFFPDHFAAAAEFEAALGMHLFSPATIQGWLLRYHDNPEAEAQPGELIPRTESSSYDEIGATLYDIPRTNEWHEMPG</sequence>
<evidence type="ECO:0000256" key="3">
    <source>
        <dbReference type="RuleBase" id="RU003651"/>
    </source>
</evidence>
<feature type="domain" description="Mitochondrial chaperone BCS1-like ATPase lid" evidence="5">
    <location>
        <begin position="72"/>
        <end position="118"/>
    </location>
</feature>
<comment type="similarity">
    <text evidence="3">Belongs to the AAA ATPase family.</text>
</comment>
<dbReference type="InterPro" id="IPR003960">
    <property type="entry name" value="ATPase_AAA_CS"/>
</dbReference>
<evidence type="ECO:0000259" key="4">
    <source>
        <dbReference type="Pfam" id="PF00004"/>
    </source>
</evidence>
<evidence type="ECO:0000259" key="5">
    <source>
        <dbReference type="Pfam" id="PF25426"/>
    </source>
</evidence>
<protein>
    <submittedName>
        <fullName evidence="6">AAA family ATPase</fullName>
    </submittedName>
</protein>
<dbReference type="Pfam" id="PF25426">
    <property type="entry name" value="AAA_lid_BCS1"/>
    <property type="match status" value="1"/>
</dbReference>
<reference evidence="6 7" key="1">
    <citation type="submission" date="2021-01" db="EMBL/GenBank/DDBJ databases">
        <title>Biogeographic distribution of Paracoccus.</title>
        <authorList>
            <person name="Hollensteiner J."/>
            <person name="Leineberger J."/>
            <person name="Brinkhoff T."/>
            <person name="Daniel R."/>
        </authorList>
    </citation>
    <scope>NUCLEOTIDE SEQUENCE [LARGE SCALE GENOMIC DNA]</scope>
    <source>
        <strain evidence="6 7">DSM 18447</strain>
    </source>
</reference>
<dbReference type="Pfam" id="PF00004">
    <property type="entry name" value="AAA"/>
    <property type="match status" value="1"/>
</dbReference>
<dbReference type="EMBL" id="CP067140">
    <property type="protein sequence ID" value="WCR04387.1"/>
    <property type="molecule type" value="Genomic_DNA"/>
</dbReference>
<dbReference type="PANTHER" id="PTHR23070">
    <property type="entry name" value="BCS1 AAA-TYPE ATPASE"/>
    <property type="match status" value="1"/>
</dbReference>
<keyword evidence="7" id="KW-1185">Reference proteome</keyword>
<dbReference type="PROSITE" id="PS00674">
    <property type="entry name" value="AAA"/>
    <property type="match status" value="1"/>
</dbReference>
<accession>A0ABY7SEB4</accession>
<proteinExistence type="inferred from homology"/>
<dbReference type="InterPro" id="IPR057495">
    <property type="entry name" value="AAA_lid_BCS1"/>
</dbReference>
<keyword evidence="1 3" id="KW-0547">Nucleotide-binding</keyword>
<dbReference type="InterPro" id="IPR003959">
    <property type="entry name" value="ATPase_AAA_core"/>
</dbReference>
<evidence type="ECO:0000313" key="7">
    <source>
        <dbReference type="Proteomes" id="UP001215549"/>
    </source>
</evidence>
<organism evidence="6 7">
    <name type="scientific">Paracoccus saliphilus</name>
    <dbReference type="NCBI Taxonomy" id="405559"/>
    <lineage>
        <taxon>Bacteria</taxon>
        <taxon>Pseudomonadati</taxon>
        <taxon>Pseudomonadota</taxon>
        <taxon>Alphaproteobacteria</taxon>
        <taxon>Rhodobacterales</taxon>
        <taxon>Paracoccaceae</taxon>
        <taxon>Paracoccus</taxon>
    </lineage>
</organism>
<evidence type="ECO:0000256" key="2">
    <source>
        <dbReference type="ARBA" id="ARBA00022840"/>
    </source>
</evidence>
<dbReference type="InterPro" id="IPR027417">
    <property type="entry name" value="P-loop_NTPase"/>
</dbReference>
<dbReference type="Proteomes" id="UP001215549">
    <property type="component" value="Chromosome"/>
</dbReference>
<dbReference type="Gene3D" id="3.40.50.300">
    <property type="entry name" value="P-loop containing nucleotide triphosphate hydrolases"/>
    <property type="match status" value="1"/>
</dbReference>
<name>A0ABY7SEB4_9RHOB</name>
<keyword evidence="2 3" id="KW-0067">ATP-binding</keyword>
<dbReference type="SUPFAM" id="SSF52540">
    <property type="entry name" value="P-loop containing nucleoside triphosphate hydrolases"/>
    <property type="match status" value="1"/>
</dbReference>
<gene>
    <name evidence="6" type="ORF">JHX88_06560</name>
</gene>
<dbReference type="RefSeq" id="WP_084203231.1">
    <property type="nucleotide sequence ID" value="NZ_CP067140.1"/>
</dbReference>
<feature type="domain" description="ATPase AAA-type core" evidence="4">
    <location>
        <begin position="3"/>
        <end position="66"/>
    </location>
</feature>
<dbReference type="InterPro" id="IPR050747">
    <property type="entry name" value="Mitochondrial_chaperone_BCS1"/>
</dbReference>
<evidence type="ECO:0000313" key="6">
    <source>
        <dbReference type="EMBL" id="WCR04387.1"/>
    </source>
</evidence>
<evidence type="ECO:0000256" key="1">
    <source>
        <dbReference type="ARBA" id="ARBA00022741"/>
    </source>
</evidence>